<dbReference type="EMBL" id="VORX01000008">
    <property type="protein sequence ID" value="TXE05955.1"/>
    <property type="molecule type" value="Genomic_DNA"/>
</dbReference>
<dbReference type="AlphaFoldDB" id="A0A5C7AHB7"/>
<organism evidence="8 9">
    <name type="scientific">Gelidibacter salicanalis</name>
    <dbReference type="NCBI Taxonomy" id="291193"/>
    <lineage>
        <taxon>Bacteria</taxon>
        <taxon>Pseudomonadati</taxon>
        <taxon>Bacteroidota</taxon>
        <taxon>Flavobacteriia</taxon>
        <taxon>Flavobacteriales</taxon>
        <taxon>Flavobacteriaceae</taxon>
        <taxon>Gelidibacter</taxon>
    </lineage>
</organism>
<evidence type="ECO:0000259" key="7">
    <source>
        <dbReference type="Pfam" id="PF04321"/>
    </source>
</evidence>
<dbReference type="RefSeq" id="WP_146893939.1">
    <property type="nucleotide sequence ID" value="NZ_VORX01000008.1"/>
</dbReference>
<dbReference type="EC" id="1.1.1.133" evidence="3 6"/>
<dbReference type="OrthoDB" id="1415031at2"/>
<dbReference type="Gene3D" id="3.40.50.720">
    <property type="entry name" value="NAD(P)-binding Rossmann-like Domain"/>
    <property type="match status" value="1"/>
</dbReference>
<dbReference type="GO" id="GO:0019305">
    <property type="term" value="P:dTDP-rhamnose biosynthetic process"/>
    <property type="evidence" value="ECO:0007669"/>
    <property type="project" value="UniProtKB-UniPathway"/>
</dbReference>
<name>A0A5C7AHB7_9FLAO</name>
<evidence type="ECO:0000256" key="1">
    <source>
        <dbReference type="ARBA" id="ARBA00004781"/>
    </source>
</evidence>
<proteinExistence type="inferred from homology"/>
<evidence type="ECO:0000256" key="3">
    <source>
        <dbReference type="ARBA" id="ARBA00012929"/>
    </source>
</evidence>
<comment type="similarity">
    <text evidence="2 6">Belongs to the dTDP-4-dehydrorhamnose reductase family.</text>
</comment>
<dbReference type="Proteomes" id="UP000321734">
    <property type="component" value="Unassembled WGS sequence"/>
</dbReference>
<evidence type="ECO:0000256" key="5">
    <source>
        <dbReference type="ARBA" id="ARBA00048200"/>
    </source>
</evidence>
<comment type="catalytic activity">
    <reaction evidence="5">
        <text>dTDP-beta-L-rhamnose + NADP(+) = dTDP-4-dehydro-beta-L-rhamnose + NADPH + H(+)</text>
        <dbReference type="Rhea" id="RHEA:21796"/>
        <dbReference type="ChEBI" id="CHEBI:15378"/>
        <dbReference type="ChEBI" id="CHEBI:57510"/>
        <dbReference type="ChEBI" id="CHEBI:57783"/>
        <dbReference type="ChEBI" id="CHEBI:58349"/>
        <dbReference type="ChEBI" id="CHEBI:62830"/>
        <dbReference type="EC" id="1.1.1.133"/>
    </reaction>
</comment>
<comment type="caution">
    <text evidence="8">The sequence shown here is derived from an EMBL/GenBank/DDBJ whole genome shotgun (WGS) entry which is preliminary data.</text>
</comment>
<keyword evidence="6" id="KW-0560">Oxidoreductase</keyword>
<evidence type="ECO:0000256" key="4">
    <source>
        <dbReference type="ARBA" id="ARBA00017099"/>
    </source>
</evidence>
<dbReference type="PANTHER" id="PTHR10491">
    <property type="entry name" value="DTDP-4-DEHYDRORHAMNOSE REDUCTASE"/>
    <property type="match status" value="1"/>
</dbReference>
<evidence type="ECO:0000256" key="2">
    <source>
        <dbReference type="ARBA" id="ARBA00010944"/>
    </source>
</evidence>
<dbReference type="InterPro" id="IPR005913">
    <property type="entry name" value="dTDP_dehydrorham_reduct"/>
</dbReference>
<comment type="function">
    <text evidence="6">Catalyzes the reduction of dTDP-6-deoxy-L-lyxo-4-hexulose to yield dTDP-L-rhamnose.</text>
</comment>
<protein>
    <recommendedName>
        <fullName evidence="4 6">dTDP-4-dehydrorhamnose reductase</fullName>
        <ecNumber evidence="3 6">1.1.1.133</ecNumber>
    </recommendedName>
</protein>
<dbReference type="GO" id="GO:0048270">
    <property type="term" value="F:methionine adenosyltransferase regulator activity"/>
    <property type="evidence" value="ECO:0007669"/>
    <property type="project" value="TreeGrafter"/>
</dbReference>
<dbReference type="PANTHER" id="PTHR10491:SF4">
    <property type="entry name" value="METHIONINE ADENOSYLTRANSFERASE 2 SUBUNIT BETA"/>
    <property type="match status" value="1"/>
</dbReference>
<evidence type="ECO:0000256" key="6">
    <source>
        <dbReference type="RuleBase" id="RU364082"/>
    </source>
</evidence>
<dbReference type="GO" id="GO:0048269">
    <property type="term" value="C:methionine adenosyltransferase complex"/>
    <property type="evidence" value="ECO:0007669"/>
    <property type="project" value="TreeGrafter"/>
</dbReference>
<dbReference type="InterPro" id="IPR029903">
    <property type="entry name" value="RmlD-like-bd"/>
</dbReference>
<comment type="pathway">
    <text evidence="1 6">Carbohydrate biosynthesis; dTDP-L-rhamnose biosynthesis.</text>
</comment>
<feature type="domain" description="RmlD-like substrate binding" evidence="7">
    <location>
        <begin position="9"/>
        <end position="231"/>
    </location>
</feature>
<evidence type="ECO:0000313" key="9">
    <source>
        <dbReference type="Proteomes" id="UP000321734"/>
    </source>
</evidence>
<dbReference type="UniPathway" id="UPA00124"/>
<dbReference type="GO" id="GO:0008831">
    <property type="term" value="F:dTDP-4-dehydrorhamnose reductase activity"/>
    <property type="evidence" value="ECO:0007669"/>
    <property type="project" value="UniProtKB-EC"/>
</dbReference>
<dbReference type="Pfam" id="PF04321">
    <property type="entry name" value="RmlD_sub_bind"/>
    <property type="match status" value="1"/>
</dbReference>
<accession>A0A5C7AHB7</accession>
<dbReference type="InterPro" id="IPR036291">
    <property type="entry name" value="NAD(P)-bd_dom_sf"/>
</dbReference>
<evidence type="ECO:0000313" key="8">
    <source>
        <dbReference type="EMBL" id="TXE05955.1"/>
    </source>
</evidence>
<keyword evidence="9" id="KW-1185">Reference proteome</keyword>
<keyword evidence="6" id="KW-0521">NADP</keyword>
<dbReference type="GO" id="GO:0006556">
    <property type="term" value="P:S-adenosylmethionine biosynthetic process"/>
    <property type="evidence" value="ECO:0007669"/>
    <property type="project" value="TreeGrafter"/>
</dbReference>
<sequence>MKTPDNKHRILILGASGFIGNALYKELCSYFKTFGTYHVTNPAFETNKHFFQYRVEEDDIFEILEAVKPSIIISCLRGDFHAQVIAHRHMAEYVMAQDCKIIFLSSANVFDAYSKYPSYEDDKTLSGSVYGHFKIKIENMLMRLPKKKVVIVRLPMIFGTQSPRVKVIKQHIADKTAIEVFPNLIMNVTTDYKLTQQLHYIINRDKSGVFHLGSSDLVHHDDFIMEMVSLISSEAVNYMQVYTTNEDRYLAVMPNLNALPKHLQLSSTELLEELNNYMNYNP</sequence>
<reference evidence="8 9" key="1">
    <citation type="submission" date="2019-08" db="EMBL/GenBank/DDBJ databases">
        <title>Genome sequence of Gelidibacter salicanalis IC162T.</title>
        <authorList>
            <person name="Bowman J.P."/>
        </authorList>
    </citation>
    <scope>NUCLEOTIDE SEQUENCE [LARGE SCALE GENOMIC DNA]</scope>
    <source>
        <strain evidence="8 9">IC162</strain>
    </source>
</reference>
<gene>
    <name evidence="8" type="ORF">ES711_14035</name>
</gene>
<dbReference type="SUPFAM" id="SSF51735">
    <property type="entry name" value="NAD(P)-binding Rossmann-fold domains"/>
    <property type="match status" value="1"/>
</dbReference>